<comment type="caution">
    <text evidence="3">The sequence shown here is derived from an EMBL/GenBank/DDBJ whole genome shotgun (WGS) entry which is preliminary data.</text>
</comment>
<dbReference type="CDD" id="cd03801">
    <property type="entry name" value="GT4_PimA-like"/>
    <property type="match status" value="1"/>
</dbReference>
<dbReference type="PANTHER" id="PTHR45947:SF3">
    <property type="entry name" value="SULFOQUINOVOSYL TRANSFERASE SQD2"/>
    <property type="match status" value="1"/>
</dbReference>
<dbReference type="InterPro" id="IPR028098">
    <property type="entry name" value="Glyco_trans_4-like_N"/>
</dbReference>
<evidence type="ECO:0008006" key="5">
    <source>
        <dbReference type="Google" id="ProtNLM"/>
    </source>
</evidence>
<reference evidence="3 4" key="1">
    <citation type="journal article" date="2016" name="Nat. Commun.">
        <title>Thousands of microbial genomes shed light on interconnected biogeochemical processes in an aquifer system.</title>
        <authorList>
            <person name="Anantharaman K."/>
            <person name="Brown C.T."/>
            <person name="Hug L.A."/>
            <person name="Sharon I."/>
            <person name="Castelle C.J."/>
            <person name="Probst A.J."/>
            <person name="Thomas B.C."/>
            <person name="Singh A."/>
            <person name="Wilkins M.J."/>
            <person name="Karaoz U."/>
            <person name="Brodie E.L."/>
            <person name="Williams K.H."/>
            <person name="Hubbard S.S."/>
            <person name="Banfield J.F."/>
        </authorList>
    </citation>
    <scope>NUCLEOTIDE SEQUENCE [LARGE SCALE GENOMIC DNA]</scope>
</reference>
<name>A0A1F7YYQ0_9BACT</name>
<evidence type="ECO:0000313" key="3">
    <source>
        <dbReference type="EMBL" id="OGM32476.1"/>
    </source>
</evidence>
<sequence length="398" mass="43311">MKVLMFGWEYPPYNSGGLGVACQGLAKALVAQNIELVFVLPKRLGDFAEPFRFRFANIGNLSITEINSLLVPYITSEKYKLLANGVEPGGQYCSTLFEEVKRYALLAKRIAESESFDVVHAHDWLSFGAGIAASAAKHTPFVAHVHATEVDRTAGKPNRYIFEREREGVLAADKVVSVSGFTKQVLVNEYGIDPGKIEVVHNGISVNKYSGGVSGIEELKKLGYKIVLFVGRITIMKGADYLLYAAKKVLTYDPKVIFVIAGAGDMEGQIMRQAAELGISNKVLFPGFLRGSELSAAYASADLFVMPSVAEPFGMVPLESLLHGTPVLISKTSGVSEVLKNALKTDFWDVEDMADKILSVIKYKSLHDELAVNGARDASVCNWEAAANKCIGIYNSLL</sequence>
<accession>A0A1F7YYQ0</accession>
<dbReference type="EMBL" id="MGGP01000014">
    <property type="protein sequence ID" value="OGM32476.1"/>
    <property type="molecule type" value="Genomic_DNA"/>
</dbReference>
<dbReference type="InterPro" id="IPR001296">
    <property type="entry name" value="Glyco_trans_1"/>
</dbReference>
<protein>
    <recommendedName>
        <fullName evidence="5">4-alpha-glucanotransferase</fullName>
    </recommendedName>
</protein>
<dbReference type="AlphaFoldDB" id="A0A1F7YYQ0"/>
<evidence type="ECO:0000259" key="2">
    <source>
        <dbReference type="Pfam" id="PF13439"/>
    </source>
</evidence>
<dbReference type="InterPro" id="IPR050194">
    <property type="entry name" value="Glycosyltransferase_grp1"/>
</dbReference>
<proteinExistence type="predicted"/>
<dbReference type="PANTHER" id="PTHR45947">
    <property type="entry name" value="SULFOQUINOVOSYL TRANSFERASE SQD2"/>
    <property type="match status" value="1"/>
</dbReference>
<dbReference type="PROSITE" id="PS51257">
    <property type="entry name" value="PROKAR_LIPOPROTEIN"/>
    <property type="match status" value="1"/>
</dbReference>
<dbReference type="Gene3D" id="3.40.50.2000">
    <property type="entry name" value="Glycogen Phosphorylase B"/>
    <property type="match status" value="2"/>
</dbReference>
<feature type="domain" description="Glycosyltransferase subfamily 4-like N-terminal" evidence="2">
    <location>
        <begin position="16"/>
        <end position="207"/>
    </location>
</feature>
<dbReference type="Proteomes" id="UP000178870">
    <property type="component" value="Unassembled WGS sequence"/>
</dbReference>
<dbReference type="Pfam" id="PF00534">
    <property type="entry name" value="Glycos_transf_1"/>
    <property type="match status" value="1"/>
</dbReference>
<evidence type="ECO:0000259" key="1">
    <source>
        <dbReference type="Pfam" id="PF00534"/>
    </source>
</evidence>
<gene>
    <name evidence="3" type="ORF">A2803_03330</name>
</gene>
<dbReference type="GO" id="GO:0016758">
    <property type="term" value="F:hexosyltransferase activity"/>
    <property type="evidence" value="ECO:0007669"/>
    <property type="project" value="TreeGrafter"/>
</dbReference>
<dbReference type="SUPFAM" id="SSF53756">
    <property type="entry name" value="UDP-Glycosyltransferase/glycogen phosphorylase"/>
    <property type="match status" value="1"/>
</dbReference>
<feature type="domain" description="Glycosyl transferase family 1" evidence="1">
    <location>
        <begin position="219"/>
        <end position="374"/>
    </location>
</feature>
<dbReference type="Pfam" id="PF13439">
    <property type="entry name" value="Glyco_transf_4"/>
    <property type="match status" value="1"/>
</dbReference>
<organism evidence="3 4">
    <name type="scientific">Candidatus Woesebacteria bacterium RIFCSPHIGHO2_01_FULL_44_21</name>
    <dbReference type="NCBI Taxonomy" id="1802503"/>
    <lineage>
        <taxon>Bacteria</taxon>
        <taxon>Candidatus Woeseibacteriota</taxon>
    </lineage>
</organism>
<evidence type="ECO:0000313" key="4">
    <source>
        <dbReference type="Proteomes" id="UP000178870"/>
    </source>
</evidence>